<comment type="caution">
    <text evidence="2">The sequence shown here is derived from an EMBL/GenBank/DDBJ whole genome shotgun (WGS) entry which is preliminary data.</text>
</comment>
<protein>
    <submittedName>
        <fullName evidence="2">Ferritin-like domain-containing protein</fullName>
    </submittedName>
</protein>
<feature type="compositionally biased region" description="Basic and acidic residues" evidence="1">
    <location>
        <begin position="264"/>
        <end position="274"/>
    </location>
</feature>
<gene>
    <name evidence="2" type="ORF">ACFSAU_09290</name>
</gene>
<dbReference type="PANTHER" id="PTHR31694">
    <property type="entry name" value="DESICCATION-LIKE PROTEIN"/>
    <property type="match status" value="1"/>
</dbReference>
<evidence type="ECO:0000313" key="3">
    <source>
        <dbReference type="Proteomes" id="UP001597139"/>
    </source>
</evidence>
<organism evidence="2 3">
    <name type="scientific">Halolamina litorea</name>
    <dbReference type="NCBI Taxonomy" id="1515593"/>
    <lineage>
        <taxon>Archaea</taxon>
        <taxon>Methanobacteriati</taxon>
        <taxon>Methanobacteriota</taxon>
        <taxon>Stenosarchaea group</taxon>
        <taxon>Halobacteria</taxon>
        <taxon>Halobacteriales</taxon>
        <taxon>Haloferacaceae</taxon>
    </lineage>
</organism>
<feature type="region of interest" description="Disordered" evidence="1">
    <location>
        <begin position="255"/>
        <end position="274"/>
    </location>
</feature>
<dbReference type="InterPro" id="IPR052965">
    <property type="entry name" value="Pigment-catalase-like"/>
</dbReference>
<evidence type="ECO:0000313" key="2">
    <source>
        <dbReference type="EMBL" id="MFD1567687.1"/>
    </source>
</evidence>
<feature type="region of interest" description="Disordered" evidence="1">
    <location>
        <begin position="32"/>
        <end position="81"/>
    </location>
</feature>
<proteinExistence type="predicted"/>
<evidence type="ECO:0000256" key="1">
    <source>
        <dbReference type="SAM" id="MobiDB-lite"/>
    </source>
</evidence>
<dbReference type="AlphaFoldDB" id="A0ABD6BRH4"/>
<dbReference type="Gene3D" id="1.20.1260.10">
    <property type="match status" value="2"/>
</dbReference>
<feature type="compositionally biased region" description="Polar residues" evidence="1">
    <location>
        <begin position="43"/>
        <end position="55"/>
    </location>
</feature>
<dbReference type="PANTHER" id="PTHR31694:SF26">
    <property type="entry name" value="OS05G0151100 PROTEIN"/>
    <property type="match status" value="1"/>
</dbReference>
<keyword evidence="3" id="KW-1185">Reference proteome</keyword>
<name>A0ABD6BRH4_9EURY</name>
<dbReference type="Pfam" id="PF13668">
    <property type="entry name" value="Ferritin_2"/>
    <property type="match status" value="2"/>
</dbReference>
<sequence>MFPTNSGGDDDDSARSSRRRFVGAMATLSAVGLAGCAGGDATDTPTDGPMSTMTDTPTATATEEPTPEPTEEPTETPQPAAPDVPVLNYALTLEHLENVFYRDGLETFSDDELMNADALSAFNETVRMQVPEYLRTVGAHEQAHVDALTATIEDLNGDPIGEGEYDFGYETPSEFFQVGAALENTGVAAYAGAAPKVVNNDLLAVAAGIHSNEARHAAFLNLVNDDAPFPNAVDEAMSVDEVLEVAGQFVTSEVDPSAYELDEDRPTHDRKAENDTSDVDVLNYALTLEHLENAFYRDGLAGFSDEELMNADVLSDYDTKIQEKVPGHLAMVGDHEAAHVSAISDTVEQLGGTPVEEAEYDFGYETPSEFLGVAKALENTGVAAYAGAAPTVSADAVFNAAIGIHSVEARHASFLNELNVESPFPVAVDEPMTMAEVQEVAGQFIVE</sequence>
<dbReference type="InterPro" id="IPR009078">
    <property type="entry name" value="Ferritin-like_SF"/>
</dbReference>
<accession>A0ABD6BRH4</accession>
<reference evidence="2 3" key="1">
    <citation type="journal article" date="2019" name="Int. J. Syst. Evol. Microbiol.">
        <title>The Global Catalogue of Microorganisms (GCM) 10K type strain sequencing project: providing services to taxonomists for standard genome sequencing and annotation.</title>
        <authorList>
            <consortium name="The Broad Institute Genomics Platform"/>
            <consortium name="The Broad Institute Genome Sequencing Center for Infectious Disease"/>
            <person name="Wu L."/>
            <person name="Ma J."/>
        </authorList>
    </citation>
    <scope>NUCLEOTIDE SEQUENCE [LARGE SCALE GENOMIC DNA]</scope>
    <source>
        <strain evidence="2 3">CGMCC 1.12859</strain>
    </source>
</reference>
<dbReference type="EMBL" id="JBHUCZ010000009">
    <property type="protein sequence ID" value="MFD1567687.1"/>
    <property type="molecule type" value="Genomic_DNA"/>
</dbReference>
<dbReference type="RefSeq" id="WP_267647158.1">
    <property type="nucleotide sequence ID" value="NZ_JANHGR010000001.1"/>
</dbReference>
<dbReference type="SUPFAM" id="SSF47240">
    <property type="entry name" value="Ferritin-like"/>
    <property type="match status" value="2"/>
</dbReference>
<dbReference type="InterPro" id="IPR012347">
    <property type="entry name" value="Ferritin-like"/>
</dbReference>
<dbReference type="Proteomes" id="UP001597139">
    <property type="component" value="Unassembled WGS sequence"/>
</dbReference>
<dbReference type="CDD" id="cd00657">
    <property type="entry name" value="Ferritin_like"/>
    <property type="match status" value="1"/>
</dbReference>
<feature type="compositionally biased region" description="Acidic residues" evidence="1">
    <location>
        <begin position="65"/>
        <end position="74"/>
    </location>
</feature>